<dbReference type="InterPro" id="IPR018485">
    <property type="entry name" value="FGGY_C"/>
</dbReference>
<evidence type="ECO:0000256" key="2">
    <source>
        <dbReference type="ARBA" id="ARBA00022679"/>
    </source>
</evidence>
<dbReference type="PANTHER" id="PTHR43095:SF5">
    <property type="entry name" value="XYLULOSE KINASE"/>
    <property type="match status" value="1"/>
</dbReference>
<evidence type="ECO:0000256" key="4">
    <source>
        <dbReference type="RuleBase" id="RU003733"/>
    </source>
</evidence>
<keyword evidence="2 4" id="KW-0808">Transferase</keyword>
<dbReference type="SUPFAM" id="SSF53067">
    <property type="entry name" value="Actin-like ATPase domain"/>
    <property type="match status" value="2"/>
</dbReference>
<dbReference type="Proteomes" id="UP001461341">
    <property type="component" value="Chromosome"/>
</dbReference>
<evidence type="ECO:0000313" key="8">
    <source>
        <dbReference type="Proteomes" id="UP001461341"/>
    </source>
</evidence>
<dbReference type="EMBL" id="CP121689">
    <property type="protein sequence ID" value="WZL76485.1"/>
    <property type="molecule type" value="Genomic_DNA"/>
</dbReference>
<dbReference type="Pfam" id="PF00370">
    <property type="entry name" value="FGGY_N"/>
    <property type="match status" value="1"/>
</dbReference>
<gene>
    <name evidence="7" type="ORF">QBE54_01765</name>
</gene>
<evidence type="ECO:0000259" key="6">
    <source>
        <dbReference type="Pfam" id="PF02782"/>
    </source>
</evidence>
<dbReference type="InterPro" id="IPR018484">
    <property type="entry name" value="FGGY_N"/>
</dbReference>
<name>A0ABZ2YBU8_9BACT</name>
<dbReference type="PROSITE" id="PS00933">
    <property type="entry name" value="FGGY_KINASES_1"/>
    <property type="match status" value="1"/>
</dbReference>
<accession>A0ABZ2YBU8</accession>
<dbReference type="InterPro" id="IPR000577">
    <property type="entry name" value="Carb_kinase_FGGY"/>
</dbReference>
<dbReference type="RefSeq" id="WP_369018650.1">
    <property type="nucleotide sequence ID" value="NZ_CP121689.1"/>
</dbReference>
<dbReference type="GO" id="GO:0016301">
    <property type="term" value="F:kinase activity"/>
    <property type="evidence" value="ECO:0007669"/>
    <property type="project" value="UniProtKB-KW"/>
</dbReference>
<organism evidence="7 8">
    <name type="scientific">Thermatribacter velox</name>
    <dbReference type="NCBI Taxonomy" id="3039681"/>
    <lineage>
        <taxon>Bacteria</taxon>
        <taxon>Pseudomonadati</taxon>
        <taxon>Atribacterota</taxon>
        <taxon>Atribacteria</taxon>
        <taxon>Atribacterales</taxon>
        <taxon>Thermatribacteraceae</taxon>
        <taxon>Thermatribacter</taxon>
    </lineage>
</organism>
<comment type="similarity">
    <text evidence="1 4">Belongs to the FGGY kinase family.</text>
</comment>
<sequence>MQAQYFLILDCGATSLRAVAISEEGKILSVASFPNAPRPQEENPEFLIWDIEEMWDIFCKAIRKVVGEVGKGVRAVAVTTFGADGAPVKKDGTLTYPVISWQCSRTSSWVTRIEQLINPWEAFEITGYQVLPFNTLLKFLWLKENAPQALEEADTFLMMPGLLSFRLCGEMFLDFTSASTSMLLDLQERKWSSRLLDLVGLDPGFFPPLVYPGEVIGKIHDKASQETQIPVGTPVVVCGHDTQFALVGSLAGEEDLILSSGTWEIAAFRSKKYLASRKAFELGMLIELDAEDGYWNPQMLMIAGGVVEWVRRNLFSDVKDDPQIYQIMIQDALSVPPGSNGVVVVPSFMPSGPNKPQGTEGTVLGLGLTSSRAQLFRATLEGLSFQLRQAKEAIEEVYHFSPRGLRVVGGGARNELWNRIRADVLNLPVTTTSCEEATVLGASLFCKIGVGDAKNLSEAKETVKVETRCFNPSPAAGLYEEFYREYQKVPYFLAPFYKRRKK</sequence>
<dbReference type="PROSITE" id="PS00445">
    <property type="entry name" value="FGGY_KINASES_2"/>
    <property type="match status" value="1"/>
</dbReference>
<dbReference type="InterPro" id="IPR018483">
    <property type="entry name" value="Carb_kinase_FGGY_CS"/>
</dbReference>
<keyword evidence="8" id="KW-1185">Reference proteome</keyword>
<reference evidence="7 8" key="1">
    <citation type="submission" date="2023-03" db="EMBL/GenBank/DDBJ databases">
        <title>Novel Species.</title>
        <authorList>
            <person name="Ma S."/>
        </authorList>
    </citation>
    <scope>NUCLEOTIDE SEQUENCE [LARGE SCALE GENOMIC DNA]</scope>
    <source>
        <strain evidence="7 8">B11</strain>
    </source>
</reference>
<proteinExistence type="inferred from homology"/>
<dbReference type="Gene3D" id="3.30.420.40">
    <property type="match status" value="2"/>
</dbReference>
<evidence type="ECO:0000259" key="5">
    <source>
        <dbReference type="Pfam" id="PF00370"/>
    </source>
</evidence>
<dbReference type="PIRSF" id="PIRSF000538">
    <property type="entry name" value="GlpK"/>
    <property type="match status" value="1"/>
</dbReference>
<feature type="domain" description="Carbohydrate kinase FGGY N-terminal" evidence="5">
    <location>
        <begin position="5"/>
        <end position="248"/>
    </location>
</feature>
<dbReference type="PANTHER" id="PTHR43095">
    <property type="entry name" value="SUGAR KINASE"/>
    <property type="match status" value="1"/>
</dbReference>
<dbReference type="InterPro" id="IPR050406">
    <property type="entry name" value="FGGY_Carb_Kinase"/>
</dbReference>
<dbReference type="Pfam" id="PF02782">
    <property type="entry name" value="FGGY_C"/>
    <property type="match status" value="1"/>
</dbReference>
<keyword evidence="3 4" id="KW-0418">Kinase</keyword>
<protein>
    <submittedName>
        <fullName evidence="7">FGGY family carbohydrate kinase</fullName>
    </submittedName>
</protein>
<dbReference type="CDD" id="cd07773">
    <property type="entry name" value="ASKHA_NBD_FGGY_FK"/>
    <property type="match status" value="1"/>
</dbReference>
<dbReference type="InterPro" id="IPR043129">
    <property type="entry name" value="ATPase_NBD"/>
</dbReference>
<evidence type="ECO:0000256" key="3">
    <source>
        <dbReference type="ARBA" id="ARBA00022777"/>
    </source>
</evidence>
<feature type="domain" description="Carbohydrate kinase FGGY C-terminal" evidence="6">
    <location>
        <begin position="258"/>
        <end position="445"/>
    </location>
</feature>
<evidence type="ECO:0000313" key="7">
    <source>
        <dbReference type="EMBL" id="WZL76485.1"/>
    </source>
</evidence>
<evidence type="ECO:0000256" key="1">
    <source>
        <dbReference type="ARBA" id="ARBA00009156"/>
    </source>
</evidence>